<dbReference type="InterPro" id="IPR011990">
    <property type="entry name" value="TPR-like_helical_dom_sf"/>
</dbReference>
<evidence type="ECO:0000313" key="3">
    <source>
        <dbReference type="EMBL" id="KAA8499311.1"/>
    </source>
</evidence>
<dbReference type="SMART" id="SM00671">
    <property type="entry name" value="SEL1"/>
    <property type="match status" value="8"/>
</dbReference>
<feature type="transmembrane region" description="Helical" evidence="2">
    <location>
        <begin position="365"/>
        <end position="383"/>
    </location>
</feature>
<evidence type="ECO:0000256" key="1">
    <source>
        <dbReference type="SAM" id="MobiDB-lite"/>
    </source>
</evidence>
<evidence type="ECO:0000313" key="4">
    <source>
        <dbReference type="Proteomes" id="UP000324585"/>
    </source>
</evidence>
<dbReference type="PANTHER" id="PTHR43628:SF1">
    <property type="entry name" value="CHITIN SYNTHASE REGULATORY FACTOR 2-RELATED"/>
    <property type="match status" value="1"/>
</dbReference>
<evidence type="ECO:0000256" key="2">
    <source>
        <dbReference type="SAM" id="Phobius"/>
    </source>
</evidence>
<proteinExistence type="predicted"/>
<dbReference type="EMBL" id="VRMN01000001">
    <property type="protein sequence ID" value="KAA8499311.1"/>
    <property type="molecule type" value="Genomic_DNA"/>
</dbReference>
<dbReference type="AlphaFoldDB" id="A0A5J4Z624"/>
<accession>A0A5J4Z624</accession>
<comment type="caution">
    <text evidence="3">The sequence shown here is derived from an EMBL/GenBank/DDBJ whole genome shotgun (WGS) entry which is preliminary data.</text>
</comment>
<dbReference type="SUPFAM" id="SSF81901">
    <property type="entry name" value="HCP-like"/>
    <property type="match status" value="2"/>
</dbReference>
<gene>
    <name evidence="3" type="ORF">FVE85_6896</name>
</gene>
<keyword evidence="2" id="KW-0812">Transmembrane</keyword>
<protein>
    <submittedName>
        <fullName evidence="3">Protein sel-1-like 1</fullName>
    </submittedName>
</protein>
<organism evidence="3 4">
    <name type="scientific">Porphyridium purpureum</name>
    <name type="common">Red alga</name>
    <name type="synonym">Porphyridium cruentum</name>
    <dbReference type="NCBI Taxonomy" id="35688"/>
    <lineage>
        <taxon>Eukaryota</taxon>
        <taxon>Rhodophyta</taxon>
        <taxon>Bangiophyceae</taxon>
        <taxon>Porphyridiales</taxon>
        <taxon>Porphyridiaceae</taxon>
        <taxon>Porphyridium</taxon>
    </lineage>
</organism>
<dbReference type="OrthoDB" id="3997at2759"/>
<keyword evidence="2" id="KW-1133">Transmembrane helix</keyword>
<reference evidence="4" key="1">
    <citation type="journal article" date="2019" name="Nat. Commun.">
        <title>Expansion of phycobilisome linker gene families in mesophilic red algae.</title>
        <authorList>
            <person name="Lee J."/>
            <person name="Kim D."/>
            <person name="Bhattacharya D."/>
            <person name="Yoon H.S."/>
        </authorList>
    </citation>
    <scope>NUCLEOTIDE SEQUENCE [LARGE SCALE GENOMIC DNA]</scope>
    <source>
        <strain evidence="4">CCMP 1328</strain>
    </source>
</reference>
<name>A0A5J4Z624_PORPP</name>
<keyword evidence="4" id="KW-1185">Reference proteome</keyword>
<keyword evidence="2" id="KW-0472">Membrane</keyword>
<dbReference type="Proteomes" id="UP000324585">
    <property type="component" value="Unassembled WGS sequence"/>
</dbReference>
<sequence>MSVSSELAGTAMPADTAEGSVGTSEIQAVKSVEDNAKALRLQGDAYRTGKTDGVAQDLSRALSLYKEAAELGDAVAVYFLGVFHEHGMGMEKKELRQAVAFYMQAADLGVSLAKYRVGCLYRRGFKDEDGTELVPVNHEKACKLFQAAGDKGIVDAQFAYGYMREKGFGCRKSMKEAQRIYEIACRAEHPDALLRLGLIMRDWWWHRSMMQGNQMMVDKSNERVAQLFELSAKKGNKEAVANLAFAYQNGTGVPQDFNKARAMYESVAGQGVAIADFQLGILYLHGYGVPIDLEKSFKYFETAAQKQYPLALFQLGWMYHRGTGVEQDFSKAAEYYRKAMATGDWVAYVCYYWMTYGPLRRPAPYVGLFFILLLPIAAAIWLAQTNAPRP</sequence>
<dbReference type="Pfam" id="PF08238">
    <property type="entry name" value="Sel1"/>
    <property type="match status" value="7"/>
</dbReference>
<dbReference type="InterPro" id="IPR006597">
    <property type="entry name" value="Sel1-like"/>
</dbReference>
<dbReference type="PANTHER" id="PTHR43628">
    <property type="entry name" value="ACTIVATOR OF C KINASE PROTEIN 1-RELATED"/>
    <property type="match status" value="1"/>
</dbReference>
<dbReference type="InterPro" id="IPR052945">
    <property type="entry name" value="Mitotic_Regulator"/>
</dbReference>
<dbReference type="OMA" id="DYKMAVF"/>
<feature type="region of interest" description="Disordered" evidence="1">
    <location>
        <begin position="1"/>
        <end position="20"/>
    </location>
</feature>
<dbReference type="Gene3D" id="1.25.40.10">
    <property type="entry name" value="Tetratricopeptide repeat domain"/>
    <property type="match status" value="2"/>
</dbReference>